<feature type="non-terminal residue" evidence="1">
    <location>
        <position position="1"/>
    </location>
</feature>
<dbReference type="EMBL" id="JXIG01000052">
    <property type="protein sequence ID" value="KIU01711.1"/>
    <property type="molecule type" value="Genomic_DNA"/>
</dbReference>
<organism evidence="1 2">
    <name type="scientific">Staphylococcus aureus</name>
    <dbReference type="NCBI Taxonomy" id="1280"/>
    <lineage>
        <taxon>Bacteria</taxon>
        <taxon>Bacillati</taxon>
        <taxon>Bacillota</taxon>
        <taxon>Bacilli</taxon>
        <taxon>Bacillales</taxon>
        <taxon>Staphylococcaceae</taxon>
        <taxon>Staphylococcus</taxon>
    </lineage>
</organism>
<comment type="caution">
    <text evidence="1">The sequence shown here is derived from an EMBL/GenBank/DDBJ whole genome shotgun (WGS) entry which is preliminary data.</text>
</comment>
<dbReference type="AlphaFoldDB" id="A0AA40MLD8"/>
<name>A0AA40MLD8_STAAU</name>
<proteinExistence type="predicted"/>
<accession>A0AA40MLD8</accession>
<reference evidence="1 2" key="1">
    <citation type="submission" date="2015-01" db="EMBL/GenBank/DDBJ databases">
        <title>Characterization of Swiss Staphylococcus aureus strains involved in food poisoning.</title>
        <authorList>
            <person name="Crovadore J."/>
            <person name="Chablais R."/>
            <person name="Tonacini J."/>
            <person name="Schnyder B."/>
            <person name="Lefort F."/>
        </authorList>
    </citation>
    <scope>NUCLEOTIDE SEQUENCE [LARGE SCALE GENOMIC DNA]</scope>
    <source>
        <strain evidence="1 2">SA-120</strain>
    </source>
</reference>
<sequence length="76" mass="8348">PGAGRQALRPERAAGGAGAGVRNLYAASHQIRAGGTQHLRNWHEEQDCRWQDIAELLRLLQRLQELPDIAADQPGD</sequence>
<evidence type="ECO:0000313" key="2">
    <source>
        <dbReference type="Proteomes" id="UP000032274"/>
    </source>
</evidence>
<dbReference type="Proteomes" id="UP000032274">
    <property type="component" value="Unassembled WGS sequence"/>
</dbReference>
<evidence type="ECO:0000313" key="1">
    <source>
        <dbReference type="EMBL" id="KIU01711.1"/>
    </source>
</evidence>
<protein>
    <submittedName>
        <fullName evidence="1">Uncharacterized protein</fullName>
    </submittedName>
</protein>
<gene>
    <name evidence="1" type="ORF">QU38_00220</name>
</gene>